<evidence type="ECO:0000313" key="2">
    <source>
        <dbReference type="Proteomes" id="UP000831701"/>
    </source>
</evidence>
<protein>
    <submittedName>
        <fullName evidence="1">Uncharacterized protein</fullName>
    </submittedName>
</protein>
<reference evidence="1" key="1">
    <citation type="submission" date="2022-04" db="EMBL/GenBank/DDBJ databases">
        <title>Jade perch genome.</title>
        <authorList>
            <person name="Chao B."/>
        </authorList>
    </citation>
    <scope>NUCLEOTIDE SEQUENCE</scope>
    <source>
        <strain evidence="1">CB-2022</strain>
    </source>
</reference>
<sequence>MFSASIVDAAVQSCGRKVSGKVVVATPEPSDGHRKYRQAKQAAAKTVSPGGKNFGVAEAGDSEVDSSITQVEVTEVVRKLLSGKALGGG</sequence>
<dbReference type="EMBL" id="CM041535">
    <property type="protein sequence ID" value="KAI3371836.1"/>
    <property type="molecule type" value="Genomic_DNA"/>
</dbReference>
<name>A0ACB8WVT2_9TELE</name>
<organism evidence="1 2">
    <name type="scientific">Scortum barcoo</name>
    <name type="common">barcoo grunter</name>
    <dbReference type="NCBI Taxonomy" id="214431"/>
    <lineage>
        <taxon>Eukaryota</taxon>
        <taxon>Metazoa</taxon>
        <taxon>Chordata</taxon>
        <taxon>Craniata</taxon>
        <taxon>Vertebrata</taxon>
        <taxon>Euteleostomi</taxon>
        <taxon>Actinopterygii</taxon>
        <taxon>Neopterygii</taxon>
        <taxon>Teleostei</taxon>
        <taxon>Neoteleostei</taxon>
        <taxon>Acanthomorphata</taxon>
        <taxon>Eupercaria</taxon>
        <taxon>Centrarchiformes</taxon>
        <taxon>Terapontoidei</taxon>
        <taxon>Terapontidae</taxon>
        <taxon>Scortum</taxon>
    </lineage>
</organism>
<proteinExistence type="predicted"/>
<gene>
    <name evidence="1" type="ORF">L3Q82_006718</name>
</gene>
<dbReference type="Proteomes" id="UP000831701">
    <property type="component" value="Chromosome 5"/>
</dbReference>
<evidence type="ECO:0000313" key="1">
    <source>
        <dbReference type="EMBL" id="KAI3371836.1"/>
    </source>
</evidence>
<comment type="caution">
    <text evidence="1">The sequence shown here is derived from an EMBL/GenBank/DDBJ whole genome shotgun (WGS) entry which is preliminary data.</text>
</comment>
<keyword evidence="2" id="KW-1185">Reference proteome</keyword>
<accession>A0ACB8WVT2</accession>